<dbReference type="RefSeq" id="WP_219427845.1">
    <property type="nucleotide sequence ID" value="NZ_JAHXRD010000011.1"/>
</dbReference>
<sequence length="71" mass="7891">MKKPYLKPESIVYALAYEAILLAGTNLHTSGGTQSNATEELNIDVSNADKLPKRFEPNAKSFEGESDFNWE</sequence>
<organism evidence="1 2">
    <name type="scientific">Segatella salivae</name>
    <dbReference type="NCBI Taxonomy" id="228604"/>
    <lineage>
        <taxon>Bacteria</taxon>
        <taxon>Pseudomonadati</taxon>
        <taxon>Bacteroidota</taxon>
        <taxon>Bacteroidia</taxon>
        <taxon>Bacteroidales</taxon>
        <taxon>Prevotellaceae</taxon>
        <taxon>Segatella</taxon>
    </lineage>
</organism>
<evidence type="ECO:0000313" key="2">
    <source>
        <dbReference type="Proteomes" id="UP001196873"/>
    </source>
</evidence>
<dbReference type="Proteomes" id="UP001196873">
    <property type="component" value="Unassembled WGS sequence"/>
</dbReference>
<dbReference type="EMBL" id="JAHXRF010000011">
    <property type="protein sequence ID" value="MBW4866001.1"/>
    <property type="molecule type" value="Genomic_DNA"/>
</dbReference>
<reference evidence="1" key="1">
    <citation type="submission" date="2021-07" db="EMBL/GenBank/DDBJ databases">
        <title>Genomic diversity and antimicrobial resistance of Prevotella spp. isolated from chronic lung disease airways.</title>
        <authorList>
            <person name="Webb K.A."/>
            <person name="Olagoke O.S."/>
            <person name="Baird T."/>
            <person name="Neill J."/>
            <person name="Pham A."/>
            <person name="Wells T.J."/>
            <person name="Ramsay K.A."/>
            <person name="Bell S.C."/>
            <person name="Sarovich D.S."/>
            <person name="Price E.P."/>
        </authorList>
    </citation>
    <scope>NUCLEOTIDE SEQUENCE</scope>
    <source>
        <strain evidence="1">SCHI0047.S.3</strain>
    </source>
</reference>
<evidence type="ECO:0000313" key="1">
    <source>
        <dbReference type="EMBL" id="MBW4866001.1"/>
    </source>
</evidence>
<comment type="caution">
    <text evidence="1">The sequence shown here is derived from an EMBL/GenBank/DDBJ whole genome shotgun (WGS) entry which is preliminary data.</text>
</comment>
<gene>
    <name evidence="1" type="ORF">KZY68_08280</name>
</gene>
<proteinExistence type="predicted"/>
<name>A0AAW4NLV6_9BACT</name>
<dbReference type="AlphaFoldDB" id="A0AAW4NLV6"/>
<accession>A0AAW4NLV6</accession>
<protein>
    <submittedName>
        <fullName evidence="1">Uncharacterized protein</fullName>
    </submittedName>
</protein>